<gene>
    <name evidence="2" type="ORF">NEOLI_004022</name>
</gene>
<evidence type="ECO:0000313" key="3">
    <source>
        <dbReference type="Proteomes" id="UP000186594"/>
    </source>
</evidence>
<feature type="compositionally biased region" description="Basic and acidic residues" evidence="1">
    <location>
        <begin position="1641"/>
        <end position="1650"/>
    </location>
</feature>
<feature type="compositionally biased region" description="Polar residues" evidence="1">
    <location>
        <begin position="1"/>
        <end position="22"/>
    </location>
</feature>
<feature type="compositionally biased region" description="Low complexity" evidence="1">
    <location>
        <begin position="1829"/>
        <end position="1844"/>
    </location>
</feature>
<feature type="region of interest" description="Disordered" evidence="1">
    <location>
        <begin position="1619"/>
        <end position="1650"/>
    </location>
</feature>
<protein>
    <submittedName>
        <fullName evidence="2">Uncharacterized protein</fullName>
    </submittedName>
</protein>
<reference evidence="2 3" key="1">
    <citation type="submission" date="2016-04" db="EMBL/GenBank/DDBJ databases">
        <title>Evolutionary innovation and constraint leading to complex multicellularity in the Ascomycota.</title>
        <authorList>
            <person name="Cisse O."/>
            <person name="Nguyen A."/>
            <person name="Hewitt D.A."/>
            <person name="Jedd G."/>
            <person name="Stajich J.E."/>
        </authorList>
    </citation>
    <scope>NUCLEOTIDE SEQUENCE [LARGE SCALE GENOMIC DNA]</scope>
    <source>
        <strain evidence="2 3">DAH-3</strain>
    </source>
</reference>
<feature type="region of interest" description="Disordered" evidence="1">
    <location>
        <begin position="1"/>
        <end position="39"/>
    </location>
</feature>
<proteinExistence type="predicted"/>
<feature type="compositionally biased region" description="Polar residues" evidence="1">
    <location>
        <begin position="1625"/>
        <end position="1637"/>
    </location>
</feature>
<dbReference type="EMBL" id="LXFE01001237">
    <property type="protein sequence ID" value="OLL23798.1"/>
    <property type="molecule type" value="Genomic_DNA"/>
</dbReference>
<name>A0A1U7LME1_NEOID</name>
<feature type="compositionally biased region" description="Basic and acidic residues" evidence="1">
    <location>
        <begin position="354"/>
        <end position="368"/>
    </location>
</feature>
<feature type="region of interest" description="Disordered" evidence="1">
    <location>
        <begin position="1481"/>
        <end position="1506"/>
    </location>
</feature>
<feature type="region of interest" description="Disordered" evidence="1">
    <location>
        <begin position="1740"/>
        <end position="1763"/>
    </location>
</feature>
<evidence type="ECO:0000313" key="2">
    <source>
        <dbReference type="EMBL" id="OLL23798.1"/>
    </source>
</evidence>
<feature type="region of interest" description="Disordered" evidence="1">
    <location>
        <begin position="1829"/>
        <end position="1862"/>
    </location>
</feature>
<sequence length="2138" mass="237740">MPNSSSECSQPTNLSRSSSQTPIMGRSRGQSRIPRPSINRMLTTEDQPTTKHDSCFHQVFAHSISMENNVEPDFLRPRDTSNIGGCVPLSQSTNKVITIGQPLATHSGWNSQYRNSASSPSCISISQTQTVLGPASQSLINTPVSENLQTRVSIPGSEIFRSSATHADMPALAQLIGNSSASKHRISPNFMAKADRKKLHLMEALGISPVQFLLTETADGTKTSINADEMFVGANPGFSRSRDFTDLYMKGTQDRVYKDISDSHNDFLGRVSPQELEPEAPDQEGLCRRVSEGSALAPDLGLARIAVTRAVSKAPIVLSVSENTKEQALFDSTGSYGSHIPNGTTADFSPEVCHLQDDNNHSHDENDSPAKVIKYPYGLSSSFQVGNGVRARLLEARRPIPSSTSNNPQTELESEPCSDNLLISEMRHILSPSPEGERSDSTCSRSSRKTQPNRFIVEEFKFDVRSTPCSSKTSPASSCGSNTPLSIFEEKEGFSSGLNVLNLGLVESLGSGSDFPVPVVPVTDRYTVIDQSSSWPIGSTSSQGISNSRIHPHTSSSVQKITHGMTEFQKPTEYTPITSMDEFPCMYKAGKATNPAKRKSIVLNAEQSRYMTNARDNTVDSLHASEQSTQVPARAPAVHDGVSKIPPECYSCGSKILLKEKACSKNQPPLSESKPKGDEPLSDLKPTLGVEKFSYEKWLPSHTQSSIGEGNANFGKSRVPVVPTDSKKTRNRHKGLTIHAGEDTYDLMSESNETAGSYPRPIDPRVHKNAGFQHEKNVDQKDFSQEGGKQSETFLRNAESAATVGIAILPSSTEDLPVALQVPPTFIQDSSPMGDISESDYSLTEIVGNSSTGTEEDGTLVAREGTILNNAHTFEQEILHQKVKKSRKVDEIPPMSLSHQANTKPAAVIFSLATSHKKARNPNKLHTSPEEKFSTPLAHNRIPFNREVQDESMVWELNPFDRQVTPSFNEENKTTHLKSSNLVPFEDEHSVDQEFVEAPDHLDSIDRSMELSTKSKFECSSQSQTILQDSSFESSVTGGINSSASNTFEVSRPLLNVEPVFHGVEPESRSSNNSGHISKISLFQSSSHINSFAHLDKSPNEKAKLRKLSEDKGVSNRDSNNTSAGARPVLAEPNNFSSFLEHNHPNIENRDSKEFLNEKKTDHKNKFTQETSDKSLNSEPTALERLGLVNRKFRIPSIDGRVRSEINRLESTMAAEQFEELSTSNFDNSSHVRTELNQTNILREGTTSIDNKCFHKISYKAQGLLTEPLPALPTNLESPTNPASPTPNLLRIKNSLVDRCYLKNIEDKSSHPGPLNSQKALRVPCTDHSTSLDEILLNQQFRQASGPMNSSLSAVSDGVSVDPLRRFSAVKHSSKDNSTCGPKEALERSYSKVKNDQFLQTQNGIMENANFEATNLRASPVQDPLYRTARPIFQRKFQRYDHIDPGFSPLHIDCGTKTEASSTKQGSILPFQKAPFRYEWSRNTHNPFPPESSDSQQKASLQQSVEQGTNFQHGVRYKPTNPHSVEASTYDVTDVRNPRLSEQNLGPSTLPLDMNLPRRRKKFASAEFPARSDHGTVSIARRGRRASLDNVPSNQAKLIISDGGRQLNQQQARNRFLTRDKYGHSQWNTKSKTNMPNKSPRHYDDEDKRQRPLLIGISREMNEAVPLILRTASDRGKRETRATSDVVIKRSQSYPYIQDHREKQPPKSSRTYQIPLTKTQQNGFVVQSSVPGIISTTKDIPRTKSRKSNPPIHVVSRTHRSGHFLRSRKRPVEIMTSLPILRKGSRIIVTNRPDLDHDDSAWEDQPVDQDSEPLENSLIKRTVPMNRSLCSTRSTSTRSRAALSGNLSRHVSRHASRTRAYSSNFGKKSAPFLANANPTETPIKRIISNRPNEKHDDPAWEDIPLVSQPNPKFRRPRPIQVDSKQIHIPSSEILSPSVMSEDYLSLPSVKSASVQWSYVPRGSLEYYSWNPESRSSQHIAKTDAETFHIDKPARRIWLVNRGAQTFYREGYSAAKSQEASIHEFYGSEYAGDSEISIVPSSQSSARSKRRHNLSKNAARTRRIRRIQSFTTEYDSTVSSGSAILVRKHLYKLQNDVFALDSSSPLIRFFARFSRKKIAKETIEHAQISRKARRRTIIV</sequence>
<comment type="caution">
    <text evidence="2">The sequence shown here is derived from an EMBL/GenBank/DDBJ whole genome shotgun (WGS) entry which is preliminary data.</text>
</comment>
<accession>A0A1U7LME1</accession>
<feature type="region of interest" description="Disordered" evidence="1">
    <location>
        <begin position="1108"/>
        <end position="1130"/>
    </location>
</feature>
<feature type="region of interest" description="Disordered" evidence="1">
    <location>
        <begin position="1890"/>
        <end position="1917"/>
    </location>
</feature>
<organism evidence="2 3">
    <name type="scientific">Neolecta irregularis (strain DAH-3)</name>
    <dbReference type="NCBI Taxonomy" id="1198029"/>
    <lineage>
        <taxon>Eukaryota</taxon>
        <taxon>Fungi</taxon>
        <taxon>Dikarya</taxon>
        <taxon>Ascomycota</taxon>
        <taxon>Taphrinomycotina</taxon>
        <taxon>Neolectales</taxon>
        <taxon>Neolectaceae</taxon>
        <taxon>Neolecta</taxon>
    </lineage>
</organism>
<evidence type="ECO:0000256" key="1">
    <source>
        <dbReference type="SAM" id="MobiDB-lite"/>
    </source>
</evidence>
<feature type="region of interest" description="Disordered" evidence="1">
    <location>
        <begin position="537"/>
        <end position="558"/>
    </location>
</feature>
<dbReference type="Proteomes" id="UP000186594">
    <property type="component" value="Unassembled WGS sequence"/>
</dbReference>
<feature type="region of interest" description="Disordered" evidence="1">
    <location>
        <begin position="430"/>
        <end position="449"/>
    </location>
</feature>
<feature type="region of interest" description="Disordered" evidence="1">
    <location>
        <begin position="341"/>
        <end position="369"/>
    </location>
</feature>
<feature type="region of interest" description="Disordered" evidence="1">
    <location>
        <begin position="704"/>
        <end position="731"/>
    </location>
</feature>
<keyword evidence="3" id="KW-1185">Reference proteome</keyword>